<dbReference type="AlphaFoldDB" id="A0A382APW8"/>
<proteinExistence type="predicted"/>
<evidence type="ECO:0000256" key="1">
    <source>
        <dbReference type="SAM" id="Phobius"/>
    </source>
</evidence>
<protein>
    <recommendedName>
        <fullName evidence="3">Type II secretion system protein GspG C-terminal domain-containing protein</fullName>
    </recommendedName>
</protein>
<keyword evidence="1" id="KW-0472">Membrane</keyword>
<keyword evidence="1" id="KW-0812">Transmembrane</keyword>
<feature type="transmembrane region" description="Helical" evidence="1">
    <location>
        <begin position="12"/>
        <end position="32"/>
    </location>
</feature>
<accession>A0A382APW8</accession>
<feature type="non-terminal residue" evidence="2">
    <location>
        <position position="60"/>
    </location>
</feature>
<evidence type="ECO:0000313" key="2">
    <source>
        <dbReference type="EMBL" id="SVB03027.1"/>
    </source>
</evidence>
<dbReference type="EMBL" id="UINC01026134">
    <property type="protein sequence ID" value="SVB03027.1"/>
    <property type="molecule type" value="Genomic_DNA"/>
</dbReference>
<reference evidence="2" key="1">
    <citation type="submission" date="2018-05" db="EMBL/GenBank/DDBJ databases">
        <authorList>
            <person name="Lanie J.A."/>
            <person name="Ng W.-L."/>
            <person name="Kazmierczak K.M."/>
            <person name="Andrzejewski T.M."/>
            <person name="Davidsen T.M."/>
            <person name="Wayne K.J."/>
            <person name="Tettelin H."/>
            <person name="Glass J.I."/>
            <person name="Rusch D."/>
            <person name="Podicherti R."/>
            <person name="Tsui H.-C.T."/>
            <person name="Winkler M.E."/>
        </authorList>
    </citation>
    <scope>NUCLEOTIDE SEQUENCE</scope>
</reference>
<organism evidence="2">
    <name type="scientific">marine metagenome</name>
    <dbReference type="NCBI Taxonomy" id="408172"/>
    <lineage>
        <taxon>unclassified sequences</taxon>
        <taxon>metagenomes</taxon>
        <taxon>ecological metagenomes</taxon>
    </lineage>
</organism>
<keyword evidence="1" id="KW-1133">Transmembrane helix</keyword>
<name>A0A382APW8_9ZZZZ</name>
<gene>
    <name evidence="2" type="ORF">METZ01_LOCUS155881</name>
</gene>
<sequence>MNRSQTRRVWPLVFSAAGGFLLAAFLFIPELYSNNQNVYRVLKDKINVLQQIISYVNLYY</sequence>
<evidence type="ECO:0008006" key="3">
    <source>
        <dbReference type="Google" id="ProtNLM"/>
    </source>
</evidence>